<dbReference type="GO" id="GO:0016763">
    <property type="term" value="F:pentosyltransferase activity"/>
    <property type="evidence" value="ECO:0007669"/>
    <property type="project" value="TreeGrafter"/>
</dbReference>
<feature type="transmembrane region" description="Helical" evidence="8">
    <location>
        <begin position="736"/>
        <end position="755"/>
    </location>
</feature>
<reference evidence="10" key="1">
    <citation type="submission" date="2020-09" db="EMBL/GenBank/DDBJ databases">
        <title>Pelagicoccus enzymogenes sp. nov. with an EPS production, isolated from marine sediment.</title>
        <authorList>
            <person name="Feng X."/>
        </authorList>
    </citation>
    <scope>NUCLEOTIDE SEQUENCE</scope>
    <source>
        <strain evidence="10">NFK12</strain>
    </source>
</reference>
<sequence>MNNSKTRSFRLWLFTGLLLATLIGLGSYVVAQALFSYRPQPVATEWNAQWIKAKGGGLYSGAFRKDIFLTSEVSRAWIRVAAKDAFELVVNGDTATRSYLWRPTRPFQNGLSEYGQRLNFSAPLLALNFPREYQWIGHKEYMVPAYIDVTNKLNKGRNAISILIESRKADACAILEGEILLNTGEVIRLQTDSSWHAWQTAPATTELDWMNPNQLPPEGGVSVIEENAPNWFYRTLPEEIFSEPFRPEIISPSLNEDRISFTYEKVWEIENDVSTAWMRILTNRNIDLFVNDRRVNTDTYGSNDYTMGEWAIGSQKALDPSARPSLLDPDEVGHVYAGKKFTNPRHSDPTVNDFHRYENTLNKTGESPSKAGQAPATNPLFNERQQINPNAGTFADYLPGGRAPEALTRNREDYQFIGFDLSSLLHPGRNTVKIRLNPKDTALRLNWLPSLALDAAATDRQGRSSRLQSDETWLVSTGTLASARFVSTRSAITSAIQLPSIKYRGFIYHQGDKLLAWFTLALVVALVVGASLVFSFWKQDINDESLSYLSRYQLLFPTSILLGIVMLRISWVERFEWVWLHYPWIWLAGAVAATLALGLGTIRVRRILRDDLPQKRRGRMLVTLVRTLPNSRYWKFIIFAHLLLAFALRAYHIDFQTIDDDEYASIQASLAIAEKGVPEYTADVWYTRSPLYHYLSGFFIWIFGPNIWVLRLPMVLFGVATTWLCYHSCKHLLGSAWLGIAAMLLYAFHPFLIFSSHIARFYQQQQFFALLTAYFFCKGFVSGAQEMKYRYYTLWCFLAAILSQELSVVIGFQLLFGYLLFAKRKPMSDELRTLVIAVCVVALTAIDIIVFQTRTLTRTEGISPNVEATLSPNFSSPMNYLSVFFSYSRLHLSLSVLFFLGLPLAFKNGNRNVLAMYYMMFSGVIFTNLLVTADSLRYQYWIIPLWIMLGLYCVKAILDYLDTFSLQKVRGKFRLGRTRILISTIVFTAIFISWSPWRIPGSYDTKILGDASGAFQYIRTHMRPTDRVGATEPHPHGILLETGRADYDIAMPLLYDFVYLTEGQLRDRNADALVVSTVEQLQSEFAKHDRVWIAINREKFRSRGKNLRWEYPGARAELFLRQQCSIEYQSYLWTVFLWDANRANYKAFRQNWNR</sequence>
<dbReference type="InterPro" id="IPR050297">
    <property type="entry name" value="LipidA_mod_glycosyltrf_83"/>
</dbReference>
<feature type="transmembrane region" description="Helical" evidence="8">
    <location>
        <begin position="791"/>
        <end position="821"/>
    </location>
</feature>
<evidence type="ECO:0000256" key="4">
    <source>
        <dbReference type="ARBA" id="ARBA00022679"/>
    </source>
</evidence>
<dbReference type="RefSeq" id="WP_191617882.1">
    <property type="nucleotide sequence ID" value="NZ_JACYFG010000038.1"/>
</dbReference>
<keyword evidence="6 8" id="KW-1133">Transmembrane helix</keyword>
<feature type="transmembrane region" description="Helical" evidence="8">
    <location>
        <begin position="698"/>
        <end position="724"/>
    </location>
</feature>
<dbReference type="Pfam" id="PF13231">
    <property type="entry name" value="PMT_2"/>
    <property type="match status" value="1"/>
</dbReference>
<feature type="transmembrane region" description="Helical" evidence="8">
    <location>
        <begin position="833"/>
        <end position="851"/>
    </location>
</feature>
<gene>
    <name evidence="10" type="ORF">IEN85_14830</name>
</gene>
<keyword evidence="4" id="KW-0808">Transferase</keyword>
<proteinExistence type="predicted"/>
<evidence type="ECO:0000256" key="8">
    <source>
        <dbReference type="SAM" id="Phobius"/>
    </source>
</evidence>
<keyword evidence="3" id="KW-0328">Glycosyltransferase</keyword>
<evidence type="ECO:0000259" key="9">
    <source>
        <dbReference type="Pfam" id="PF13231"/>
    </source>
</evidence>
<evidence type="ECO:0000256" key="2">
    <source>
        <dbReference type="ARBA" id="ARBA00022475"/>
    </source>
</evidence>
<evidence type="ECO:0000256" key="6">
    <source>
        <dbReference type="ARBA" id="ARBA00022989"/>
    </source>
</evidence>
<feature type="transmembrane region" description="Helical" evidence="8">
    <location>
        <begin position="514"/>
        <end position="537"/>
    </location>
</feature>
<protein>
    <submittedName>
        <fullName evidence="10">Glycosyltransferase family 39 protein</fullName>
    </submittedName>
</protein>
<feature type="transmembrane region" description="Helical" evidence="8">
    <location>
        <begin position="979"/>
        <end position="997"/>
    </location>
</feature>
<feature type="domain" description="Glycosyltransferase RgtA/B/C/D-like" evidence="9">
    <location>
        <begin position="688"/>
        <end position="842"/>
    </location>
</feature>
<dbReference type="Gene3D" id="2.60.120.260">
    <property type="entry name" value="Galactose-binding domain-like"/>
    <property type="match status" value="2"/>
</dbReference>
<dbReference type="GO" id="GO:0009103">
    <property type="term" value="P:lipopolysaccharide biosynthetic process"/>
    <property type="evidence" value="ECO:0007669"/>
    <property type="project" value="UniProtKB-ARBA"/>
</dbReference>
<feature type="transmembrane region" description="Helical" evidence="8">
    <location>
        <begin position="767"/>
        <end position="785"/>
    </location>
</feature>
<keyword evidence="5 8" id="KW-0812">Transmembrane</keyword>
<keyword evidence="7 8" id="KW-0472">Membrane</keyword>
<comment type="subcellular location">
    <subcellularLocation>
        <location evidence="1">Cell membrane</location>
        <topology evidence="1">Multi-pass membrane protein</topology>
    </subcellularLocation>
</comment>
<dbReference type="InterPro" id="IPR038731">
    <property type="entry name" value="RgtA/B/C-like"/>
</dbReference>
<organism evidence="10 11">
    <name type="scientific">Pelagicoccus enzymogenes</name>
    <dbReference type="NCBI Taxonomy" id="2773457"/>
    <lineage>
        <taxon>Bacteria</taxon>
        <taxon>Pseudomonadati</taxon>
        <taxon>Verrucomicrobiota</taxon>
        <taxon>Opitutia</taxon>
        <taxon>Puniceicoccales</taxon>
        <taxon>Pelagicoccaceae</taxon>
        <taxon>Pelagicoccus</taxon>
    </lineage>
</organism>
<keyword evidence="2" id="KW-1003">Cell membrane</keyword>
<evidence type="ECO:0000256" key="7">
    <source>
        <dbReference type="ARBA" id="ARBA00023136"/>
    </source>
</evidence>
<dbReference type="EMBL" id="JACYFG010000038">
    <property type="protein sequence ID" value="MBD5780772.1"/>
    <property type="molecule type" value="Genomic_DNA"/>
</dbReference>
<evidence type="ECO:0000313" key="10">
    <source>
        <dbReference type="EMBL" id="MBD5780772.1"/>
    </source>
</evidence>
<keyword evidence="11" id="KW-1185">Reference proteome</keyword>
<accession>A0A927F9F1</accession>
<dbReference type="PANTHER" id="PTHR33908:SF11">
    <property type="entry name" value="MEMBRANE PROTEIN"/>
    <property type="match status" value="1"/>
</dbReference>
<feature type="transmembrane region" description="Helical" evidence="8">
    <location>
        <begin position="549"/>
        <end position="571"/>
    </location>
</feature>
<name>A0A927F9F1_9BACT</name>
<dbReference type="GO" id="GO:0005886">
    <property type="term" value="C:plasma membrane"/>
    <property type="evidence" value="ECO:0007669"/>
    <property type="project" value="UniProtKB-SubCell"/>
</dbReference>
<evidence type="ECO:0000256" key="3">
    <source>
        <dbReference type="ARBA" id="ARBA00022676"/>
    </source>
</evidence>
<feature type="transmembrane region" description="Helical" evidence="8">
    <location>
        <begin position="880"/>
        <end position="902"/>
    </location>
</feature>
<evidence type="ECO:0000313" key="11">
    <source>
        <dbReference type="Proteomes" id="UP000622317"/>
    </source>
</evidence>
<feature type="transmembrane region" description="Helical" evidence="8">
    <location>
        <begin position="938"/>
        <end position="958"/>
    </location>
</feature>
<dbReference type="AlphaFoldDB" id="A0A927F9F1"/>
<dbReference type="PANTHER" id="PTHR33908">
    <property type="entry name" value="MANNOSYLTRANSFERASE YKCB-RELATED"/>
    <property type="match status" value="1"/>
</dbReference>
<dbReference type="Proteomes" id="UP000622317">
    <property type="component" value="Unassembled WGS sequence"/>
</dbReference>
<comment type="caution">
    <text evidence="10">The sequence shown here is derived from an EMBL/GenBank/DDBJ whole genome shotgun (WGS) entry which is preliminary data.</text>
</comment>
<feature type="transmembrane region" description="Helical" evidence="8">
    <location>
        <begin position="583"/>
        <end position="602"/>
    </location>
</feature>
<feature type="transmembrane region" description="Helical" evidence="8">
    <location>
        <begin position="914"/>
        <end position="932"/>
    </location>
</feature>
<evidence type="ECO:0000256" key="1">
    <source>
        <dbReference type="ARBA" id="ARBA00004651"/>
    </source>
</evidence>
<evidence type="ECO:0000256" key="5">
    <source>
        <dbReference type="ARBA" id="ARBA00022692"/>
    </source>
</evidence>